<dbReference type="SUPFAM" id="SSF161098">
    <property type="entry name" value="MetI-like"/>
    <property type="match status" value="1"/>
</dbReference>
<dbReference type="GO" id="GO:0006865">
    <property type="term" value="P:amino acid transport"/>
    <property type="evidence" value="ECO:0007669"/>
    <property type="project" value="UniProtKB-KW"/>
</dbReference>
<keyword evidence="6 8" id="KW-1133">Transmembrane helix</keyword>
<dbReference type="InterPro" id="IPR010065">
    <property type="entry name" value="AA_ABC_transptr_permease_3TM"/>
</dbReference>
<dbReference type="PANTHER" id="PTHR30614:SF0">
    <property type="entry name" value="L-CYSTINE TRANSPORT SYSTEM PERMEASE PROTEIN TCYL"/>
    <property type="match status" value="1"/>
</dbReference>
<keyword evidence="11" id="KW-1185">Reference proteome</keyword>
<dbReference type="Proteomes" id="UP000092714">
    <property type="component" value="Unassembled WGS sequence"/>
</dbReference>
<evidence type="ECO:0000256" key="3">
    <source>
        <dbReference type="ARBA" id="ARBA00022475"/>
    </source>
</evidence>
<evidence type="ECO:0000313" key="11">
    <source>
        <dbReference type="Proteomes" id="UP000092714"/>
    </source>
</evidence>
<dbReference type="CDD" id="cd06261">
    <property type="entry name" value="TM_PBP2"/>
    <property type="match status" value="1"/>
</dbReference>
<evidence type="ECO:0000256" key="5">
    <source>
        <dbReference type="ARBA" id="ARBA00022970"/>
    </source>
</evidence>
<sequence length="214" mass="23889">METMIVELMPQLVQGFGTTLKIFILTLIMSIPLGLIIALGRISKLGFIRWITGIYVLIMRGTPLMLQIIFIFFGLPLLDIGISRFPAAILALVLNYGAYFAEIFRSGIQSIDKGQYEGAYVLGLSNKHIFFRIILPQAFKRILPPVSNEIITLVKDTALIYVVGLDELLKVGTIALNRTASLFPLVIVGAIYLLFIGLLTKILSNVEKKFSYYE</sequence>
<dbReference type="EMBL" id="MAPZ01000021">
    <property type="protein sequence ID" value="OBY10334.1"/>
    <property type="molecule type" value="Genomic_DNA"/>
</dbReference>
<name>A0A174BHC4_9CLOT</name>
<accession>A0A174BHC4</accession>
<organism evidence="10 11">
    <name type="scientific">Clostridium paraputrificum</name>
    <dbReference type="NCBI Taxonomy" id="29363"/>
    <lineage>
        <taxon>Bacteria</taxon>
        <taxon>Bacillati</taxon>
        <taxon>Bacillota</taxon>
        <taxon>Clostridia</taxon>
        <taxon>Eubacteriales</taxon>
        <taxon>Clostridiaceae</taxon>
        <taxon>Clostridium</taxon>
    </lineage>
</organism>
<evidence type="ECO:0000256" key="8">
    <source>
        <dbReference type="RuleBase" id="RU363032"/>
    </source>
</evidence>
<dbReference type="GO" id="GO:0022857">
    <property type="term" value="F:transmembrane transporter activity"/>
    <property type="evidence" value="ECO:0007669"/>
    <property type="project" value="InterPro"/>
</dbReference>
<dbReference type="PROSITE" id="PS50928">
    <property type="entry name" value="ABC_TM1"/>
    <property type="match status" value="1"/>
</dbReference>
<dbReference type="Pfam" id="PF00528">
    <property type="entry name" value="BPD_transp_1"/>
    <property type="match status" value="1"/>
</dbReference>
<keyword evidence="3" id="KW-1003">Cell membrane</keyword>
<protein>
    <submittedName>
        <fullName evidence="10">Amino acid ABC transporter permease</fullName>
    </submittedName>
</protein>
<keyword evidence="5" id="KW-0029">Amino-acid transport</keyword>
<comment type="caution">
    <text evidence="10">The sequence shown here is derived from an EMBL/GenBank/DDBJ whole genome shotgun (WGS) entry which is preliminary data.</text>
</comment>
<keyword evidence="7 8" id="KW-0472">Membrane</keyword>
<dbReference type="eggNOG" id="COG0765">
    <property type="taxonomic scope" value="Bacteria"/>
</dbReference>
<dbReference type="GeneID" id="42775136"/>
<feature type="transmembrane region" description="Helical" evidence="8">
    <location>
        <begin position="81"/>
        <end position="101"/>
    </location>
</feature>
<feature type="domain" description="ABC transmembrane type-1" evidence="9">
    <location>
        <begin position="16"/>
        <end position="204"/>
    </location>
</feature>
<proteinExistence type="inferred from homology"/>
<dbReference type="NCBIfam" id="TIGR01726">
    <property type="entry name" value="HEQRo_perm_3TM"/>
    <property type="match status" value="1"/>
</dbReference>
<dbReference type="RefSeq" id="WP_027097299.1">
    <property type="nucleotide sequence ID" value="NZ_CABHIH010000005.1"/>
</dbReference>
<feature type="transmembrane region" description="Helical" evidence="8">
    <location>
        <begin position="182"/>
        <end position="203"/>
    </location>
</feature>
<evidence type="ECO:0000256" key="2">
    <source>
        <dbReference type="ARBA" id="ARBA00022448"/>
    </source>
</evidence>
<dbReference type="Gene3D" id="1.10.3720.10">
    <property type="entry name" value="MetI-like"/>
    <property type="match status" value="1"/>
</dbReference>
<dbReference type="AlphaFoldDB" id="A0A174BHC4"/>
<dbReference type="InterPro" id="IPR035906">
    <property type="entry name" value="MetI-like_sf"/>
</dbReference>
<evidence type="ECO:0000256" key="4">
    <source>
        <dbReference type="ARBA" id="ARBA00022692"/>
    </source>
</evidence>
<keyword evidence="4 8" id="KW-0812">Transmembrane</keyword>
<dbReference type="InterPro" id="IPR043429">
    <property type="entry name" value="ArtM/GltK/GlnP/TcyL/YhdX-like"/>
</dbReference>
<evidence type="ECO:0000259" key="9">
    <source>
        <dbReference type="PROSITE" id="PS50928"/>
    </source>
</evidence>
<feature type="transmembrane region" description="Helical" evidence="8">
    <location>
        <begin position="54"/>
        <end position="75"/>
    </location>
</feature>
<keyword evidence="2 8" id="KW-0813">Transport</keyword>
<comment type="subcellular location">
    <subcellularLocation>
        <location evidence="1 8">Cell membrane</location>
        <topology evidence="1 8">Multi-pass membrane protein</topology>
    </subcellularLocation>
</comment>
<gene>
    <name evidence="10" type="ORF">CP373A1_11220</name>
</gene>
<dbReference type="PANTHER" id="PTHR30614">
    <property type="entry name" value="MEMBRANE COMPONENT OF AMINO ACID ABC TRANSPORTER"/>
    <property type="match status" value="1"/>
</dbReference>
<comment type="similarity">
    <text evidence="8">Belongs to the binding-protein-dependent transport system permease family.</text>
</comment>
<feature type="transmembrane region" description="Helical" evidence="8">
    <location>
        <begin position="20"/>
        <end position="42"/>
    </location>
</feature>
<evidence type="ECO:0000256" key="1">
    <source>
        <dbReference type="ARBA" id="ARBA00004651"/>
    </source>
</evidence>
<evidence type="ECO:0000256" key="7">
    <source>
        <dbReference type="ARBA" id="ARBA00023136"/>
    </source>
</evidence>
<dbReference type="FunFam" id="1.10.3720.10:FF:000006">
    <property type="entry name" value="Glutamate/aspartate ABC transporter, permease protein GltK"/>
    <property type="match status" value="1"/>
</dbReference>
<evidence type="ECO:0000256" key="6">
    <source>
        <dbReference type="ARBA" id="ARBA00022989"/>
    </source>
</evidence>
<evidence type="ECO:0000313" key="10">
    <source>
        <dbReference type="EMBL" id="OBY10334.1"/>
    </source>
</evidence>
<dbReference type="InterPro" id="IPR000515">
    <property type="entry name" value="MetI-like"/>
</dbReference>
<reference evidence="10 11" key="1">
    <citation type="submission" date="2016-06" db="EMBL/GenBank/DDBJ databases">
        <authorList>
            <person name="Kjaerup R.B."/>
            <person name="Dalgaard T.S."/>
            <person name="Juul-Madsen H.R."/>
        </authorList>
    </citation>
    <scope>NUCLEOTIDE SEQUENCE [LARGE SCALE GENOMIC DNA]</scope>
    <source>
        <strain evidence="10 11">373-A1</strain>
    </source>
</reference>
<dbReference type="OrthoDB" id="9787841at2"/>
<dbReference type="GO" id="GO:0043190">
    <property type="term" value="C:ATP-binding cassette (ABC) transporter complex"/>
    <property type="evidence" value="ECO:0007669"/>
    <property type="project" value="InterPro"/>
</dbReference>